<evidence type="ECO:0000259" key="6">
    <source>
        <dbReference type="PROSITE" id="PS01033"/>
    </source>
</evidence>
<dbReference type="PANTHER" id="PTHR43396">
    <property type="entry name" value="FLAVOHEMOPROTEIN"/>
    <property type="match status" value="1"/>
</dbReference>
<accession>A0A4V2SMK3</accession>
<evidence type="ECO:0000313" key="7">
    <source>
        <dbReference type="EMBL" id="TCP27616.1"/>
    </source>
</evidence>
<dbReference type="InterPro" id="IPR012292">
    <property type="entry name" value="Globin/Proto"/>
</dbReference>
<keyword evidence="3" id="KW-0479">Metal-binding</keyword>
<dbReference type="AlphaFoldDB" id="A0A4V2SMK3"/>
<reference evidence="7 8" key="1">
    <citation type="submission" date="2019-03" db="EMBL/GenBank/DDBJ databases">
        <title>Genomic Encyclopedia of Type Strains, Phase IV (KMG-IV): sequencing the most valuable type-strain genomes for metagenomic binning, comparative biology and taxonomic classification.</title>
        <authorList>
            <person name="Goeker M."/>
        </authorList>
    </citation>
    <scope>NUCLEOTIDE SEQUENCE [LARGE SCALE GENOMIC DNA]</scope>
    <source>
        <strain evidence="7 8">DSM 2781</strain>
    </source>
</reference>
<protein>
    <submittedName>
        <fullName evidence="7">Hemoglobin-like flavoprotein</fullName>
    </submittedName>
</protein>
<dbReference type="InterPro" id="IPR000971">
    <property type="entry name" value="Globin"/>
</dbReference>
<comment type="similarity">
    <text evidence="5">Belongs to the globin family.</text>
</comment>
<dbReference type="OrthoDB" id="3213438at2"/>
<comment type="caution">
    <text evidence="7">The sequence shown here is derived from an EMBL/GenBank/DDBJ whole genome shotgun (WGS) entry which is preliminary data.</text>
</comment>
<dbReference type="Proteomes" id="UP000295733">
    <property type="component" value="Unassembled WGS sequence"/>
</dbReference>
<dbReference type="GO" id="GO:0020037">
    <property type="term" value="F:heme binding"/>
    <property type="evidence" value="ECO:0007669"/>
    <property type="project" value="InterPro"/>
</dbReference>
<dbReference type="PROSITE" id="PS01033">
    <property type="entry name" value="GLOBIN"/>
    <property type="match status" value="1"/>
</dbReference>
<dbReference type="GO" id="GO:0071949">
    <property type="term" value="F:FAD binding"/>
    <property type="evidence" value="ECO:0007669"/>
    <property type="project" value="TreeGrafter"/>
</dbReference>
<dbReference type="GO" id="GO:0019825">
    <property type="term" value="F:oxygen binding"/>
    <property type="evidence" value="ECO:0007669"/>
    <property type="project" value="InterPro"/>
</dbReference>
<dbReference type="Pfam" id="PF00042">
    <property type="entry name" value="Globin"/>
    <property type="match status" value="1"/>
</dbReference>
<keyword evidence="4" id="KW-0408">Iron</keyword>
<evidence type="ECO:0000313" key="8">
    <source>
        <dbReference type="Proteomes" id="UP000295733"/>
    </source>
</evidence>
<keyword evidence="8" id="KW-1185">Reference proteome</keyword>
<dbReference type="RefSeq" id="WP_132599138.1">
    <property type="nucleotide sequence ID" value="NZ_NRRP01000004.1"/>
</dbReference>
<evidence type="ECO:0000256" key="4">
    <source>
        <dbReference type="ARBA" id="ARBA00023004"/>
    </source>
</evidence>
<dbReference type="SUPFAM" id="SSF46458">
    <property type="entry name" value="Globin-like"/>
    <property type="match status" value="1"/>
</dbReference>
<dbReference type="InterPro" id="IPR009050">
    <property type="entry name" value="Globin-like_sf"/>
</dbReference>
<feature type="domain" description="Globin" evidence="6">
    <location>
        <begin position="2"/>
        <end position="136"/>
    </location>
</feature>
<dbReference type="EMBL" id="SLXL01000001">
    <property type="protein sequence ID" value="TCP27616.1"/>
    <property type="molecule type" value="Genomic_DNA"/>
</dbReference>
<keyword evidence="1 5" id="KW-0349">Heme</keyword>
<dbReference type="GO" id="GO:0046872">
    <property type="term" value="F:metal ion binding"/>
    <property type="evidence" value="ECO:0007669"/>
    <property type="project" value="UniProtKB-KW"/>
</dbReference>
<evidence type="ECO:0000256" key="5">
    <source>
        <dbReference type="RuleBase" id="RU000356"/>
    </source>
</evidence>
<sequence length="138" mass="15094">MEDSVTDADRVRRGWAMAAAMPDEAGRAFYAHLFRIDPGTRSLFKTDINLQARKLVDTMTFIVDHLDDLDTLFPAAKDLARRHVAYGVTAQQYASVGAALIATLKQLMGPAFTPEDEAAWTAIYGTLSNHMIASAYGA</sequence>
<proteinExistence type="inferred from homology"/>
<dbReference type="GO" id="GO:0005344">
    <property type="term" value="F:oxygen carrier activity"/>
    <property type="evidence" value="ECO:0007669"/>
    <property type="project" value="UniProtKB-KW"/>
</dbReference>
<dbReference type="PANTHER" id="PTHR43396:SF3">
    <property type="entry name" value="FLAVOHEMOPROTEIN"/>
    <property type="match status" value="1"/>
</dbReference>
<name>A0A4V2SMK3_RHOAD</name>
<evidence type="ECO:0000256" key="1">
    <source>
        <dbReference type="ARBA" id="ARBA00022617"/>
    </source>
</evidence>
<dbReference type="Gene3D" id="1.10.490.10">
    <property type="entry name" value="Globins"/>
    <property type="match status" value="1"/>
</dbReference>
<dbReference type="GO" id="GO:0046210">
    <property type="term" value="P:nitric oxide catabolic process"/>
    <property type="evidence" value="ECO:0007669"/>
    <property type="project" value="TreeGrafter"/>
</dbReference>
<gene>
    <name evidence="7" type="ORF">EV656_101525</name>
</gene>
<evidence type="ECO:0000256" key="2">
    <source>
        <dbReference type="ARBA" id="ARBA00022621"/>
    </source>
</evidence>
<organism evidence="7 8">
    <name type="scientific">Rhodovulum adriaticum</name>
    <name type="common">Rhodopseudomonas adriatica</name>
    <dbReference type="NCBI Taxonomy" id="35804"/>
    <lineage>
        <taxon>Bacteria</taxon>
        <taxon>Pseudomonadati</taxon>
        <taxon>Pseudomonadota</taxon>
        <taxon>Alphaproteobacteria</taxon>
        <taxon>Rhodobacterales</taxon>
        <taxon>Paracoccaceae</taxon>
        <taxon>Rhodovulum</taxon>
    </lineage>
</organism>
<evidence type="ECO:0000256" key="3">
    <source>
        <dbReference type="ARBA" id="ARBA00022723"/>
    </source>
</evidence>
<dbReference type="GO" id="GO:0008941">
    <property type="term" value="F:nitric oxide dioxygenase NAD(P)H activity"/>
    <property type="evidence" value="ECO:0007669"/>
    <property type="project" value="TreeGrafter"/>
</dbReference>
<keyword evidence="5" id="KW-0813">Transport</keyword>
<dbReference type="GO" id="GO:0071500">
    <property type="term" value="P:cellular response to nitrosative stress"/>
    <property type="evidence" value="ECO:0007669"/>
    <property type="project" value="TreeGrafter"/>
</dbReference>
<keyword evidence="2 5" id="KW-0561">Oxygen transport</keyword>